<comment type="caution">
    <text evidence="1">The sequence shown here is derived from an EMBL/GenBank/DDBJ whole genome shotgun (WGS) entry which is preliminary data.</text>
</comment>
<name>C3X350_9BURK</name>
<sequence>MMKNKLLSHLHRVYDKDPHAVLALRIRHPSILVWSVSSRELSLSLKSGKALGVIPLSGLRLSDLARKLNELGCTVEYLNPTLQDRLADALLEGSGREDTSNGDHLYCYDSLLWALVDAVAFELDDVKSNGVVEALKQAYLHSADGFWVDFWGGFFGVYRISGETDESYLLRILAETCRIRCNSTAIRLTIKELTGIDVYIHEMWEEIFTLDYSELSGSHAFCDGVYYTWGVIEPIVYQPLTDEQRKQIRQIIERNRMGGCVATDPTESASYVIQRDIDYSSMFYQTYKSVTWADKGSWTGKWTDKKLYGMSIAMSVRSLMDEVETGLFVLKQNIDYAVVTSQEYRPVTWTIGHDWTVGKWTDMKQVGMSIAMSIS</sequence>
<accession>C3X350</accession>
<evidence type="ECO:0000313" key="1">
    <source>
        <dbReference type="EMBL" id="EEO27636.2"/>
    </source>
</evidence>
<dbReference type="HOGENOM" id="CLU_737403_0_0_4"/>
<proteinExistence type="predicted"/>
<evidence type="ECO:0000313" key="2">
    <source>
        <dbReference type="Proteomes" id="UP000003973"/>
    </source>
</evidence>
<dbReference type="EMBL" id="ACDP02000023">
    <property type="protein sequence ID" value="EEO27636.2"/>
    <property type="molecule type" value="Genomic_DNA"/>
</dbReference>
<organism evidence="1 2">
    <name type="scientific">Oxalobacter paraformigenes</name>
    <dbReference type="NCBI Taxonomy" id="556268"/>
    <lineage>
        <taxon>Bacteria</taxon>
        <taxon>Pseudomonadati</taxon>
        <taxon>Pseudomonadota</taxon>
        <taxon>Betaproteobacteria</taxon>
        <taxon>Burkholderiales</taxon>
        <taxon>Oxalobacteraceae</taxon>
        <taxon>Oxalobacter</taxon>
    </lineage>
</organism>
<keyword evidence="2" id="KW-1185">Reference proteome</keyword>
<dbReference type="AlphaFoldDB" id="C3X350"/>
<dbReference type="RefSeq" id="WP_020995123.1">
    <property type="nucleotide sequence ID" value="NZ_CABMNL010000001.1"/>
</dbReference>
<dbReference type="Proteomes" id="UP000003973">
    <property type="component" value="Unassembled WGS sequence"/>
</dbReference>
<reference evidence="1" key="1">
    <citation type="submission" date="2011-10" db="EMBL/GenBank/DDBJ databases">
        <title>The Genome Sequence of Oxalobacter formigenes HOxBLS.</title>
        <authorList>
            <consortium name="The Broad Institute Genome Sequencing Platform"/>
            <person name="Earl A."/>
            <person name="Ward D."/>
            <person name="Feldgarden M."/>
            <person name="Gevers D."/>
            <person name="Allison M.J."/>
            <person name="Humphrey S."/>
            <person name="Young S.K."/>
            <person name="Zeng Q."/>
            <person name="Gargeya S."/>
            <person name="Fitzgerald M."/>
            <person name="Haas B."/>
            <person name="Abouelleil A."/>
            <person name="Alvarado L."/>
            <person name="Arachchi H.M."/>
            <person name="Berlin A."/>
            <person name="Brown A."/>
            <person name="Chapman S.B."/>
            <person name="Chen Z."/>
            <person name="Dunbar C."/>
            <person name="Freedman E."/>
            <person name="Gearin G."/>
            <person name="Goldberg J."/>
            <person name="Griggs A."/>
            <person name="Gujja S."/>
            <person name="Heiman D."/>
            <person name="Howarth C."/>
            <person name="Larson L."/>
            <person name="Lui A."/>
            <person name="MacDonald P.J.P."/>
            <person name="Montmayeur A."/>
            <person name="Murphy C."/>
            <person name="Neiman D."/>
            <person name="Pearson M."/>
            <person name="Priest M."/>
            <person name="Roberts A."/>
            <person name="Saif S."/>
            <person name="Shea T."/>
            <person name="Shenoy N."/>
            <person name="Sisk P."/>
            <person name="Stolte C."/>
            <person name="Sykes S."/>
            <person name="Wortman J."/>
            <person name="Nusbaum C."/>
            <person name="Birren B."/>
        </authorList>
    </citation>
    <scope>NUCLEOTIDE SEQUENCE [LARGE SCALE GENOMIC DNA]</scope>
    <source>
        <strain evidence="1">HOxBLS</strain>
    </source>
</reference>
<protein>
    <submittedName>
        <fullName evidence="1">Uncharacterized protein</fullName>
    </submittedName>
</protein>
<gene>
    <name evidence="1" type="ORF">OFAG_00789</name>
</gene>